<feature type="transmembrane region" description="Helical" evidence="2">
    <location>
        <begin position="230"/>
        <end position="248"/>
    </location>
</feature>
<reference evidence="3" key="1">
    <citation type="submission" date="2022-05" db="EMBL/GenBank/DDBJ databases">
        <authorList>
            <person name="Tuo L."/>
        </authorList>
    </citation>
    <scope>NUCLEOTIDE SEQUENCE</scope>
    <source>
        <strain evidence="3">BSK12Z-4</strain>
    </source>
</reference>
<feature type="transmembrane region" description="Helical" evidence="2">
    <location>
        <begin position="50"/>
        <end position="72"/>
    </location>
</feature>
<dbReference type="RefSeq" id="WP_250826659.1">
    <property type="nucleotide sequence ID" value="NZ_JAMOIL010000007.1"/>
</dbReference>
<evidence type="ECO:0000313" key="3">
    <source>
        <dbReference type="EMBL" id="MCM0619950.1"/>
    </source>
</evidence>
<sequence>MPETAADPSSRPPGGTTEVPAPRYVRGLPAALRPRDPLFPLAVLVVPLPLWWVLGLANLGWFAISGVMLLALVRRRSLPLPKGLGWWMLFCLWLVLSLLALGVNPEDTRVQSVGDRLVPVAFRFAEYAAATICLLWAYATAVDGGRPAVVRMARLFALMLAWTVGGGVLGVVAPTFELTSPVEMLLPRSLASAGYVSALVHPAAAQIQDVLGSGEGNGRPSAPYPYTNSWGNALGLLLPWGVAAATLARGRWARLGWAALLVAVVPAAVLSLNRGLWVGLALAVGLALVLLVRRGHVLPAAATVLAGVVALGVLAVSPLGSVVTERQSGDAPSNDIRGWSMMRAVELAEGSPVLGYGGTRAQMGSLQSIAIGPTADCPNCGSLPIGTNGQVWFALTGQGFVGLGLWVVFHLVVAWLLWRGRRGPGPGSPGRRDPADVIVQAAAVTAVMSLWFALVYDRTVATGCLEMLTLGVGLAALGLPPLDRPSPESTTDGTTTDGTTPLASTTPEAVR</sequence>
<comment type="caution">
    <text evidence="3">The sequence shown here is derived from an EMBL/GenBank/DDBJ whole genome shotgun (WGS) entry which is preliminary data.</text>
</comment>
<evidence type="ECO:0000256" key="2">
    <source>
        <dbReference type="SAM" id="Phobius"/>
    </source>
</evidence>
<feature type="transmembrane region" description="Helical" evidence="2">
    <location>
        <begin position="255"/>
        <end position="270"/>
    </location>
</feature>
<proteinExistence type="predicted"/>
<organism evidence="3 4">
    <name type="scientific">Nocardioides bruguierae</name>
    <dbReference type="NCBI Taxonomy" id="2945102"/>
    <lineage>
        <taxon>Bacteria</taxon>
        <taxon>Bacillati</taxon>
        <taxon>Actinomycetota</taxon>
        <taxon>Actinomycetes</taxon>
        <taxon>Propionibacteriales</taxon>
        <taxon>Nocardioidaceae</taxon>
        <taxon>Nocardioides</taxon>
    </lineage>
</organism>
<keyword evidence="2" id="KW-0472">Membrane</keyword>
<keyword evidence="2" id="KW-1133">Transmembrane helix</keyword>
<keyword evidence="4" id="KW-1185">Reference proteome</keyword>
<feature type="region of interest" description="Disordered" evidence="1">
    <location>
        <begin position="481"/>
        <end position="511"/>
    </location>
</feature>
<feature type="transmembrane region" description="Helical" evidence="2">
    <location>
        <begin position="297"/>
        <end position="316"/>
    </location>
</feature>
<dbReference type="AlphaFoldDB" id="A0A9X2D646"/>
<gene>
    <name evidence="3" type="ORF">M8330_06530</name>
</gene>
<dbReference type="GO" id="GO:0016874">
    <property type="term" value="F:ligase activity"/>
    <property type="evidence" value="ECO:0007669"/>
    <property type="project" value="UniProtKB-KW"/>
</dbReference>
<keyword evidence="2" id="KW-0812">Transmembrane</keyword>
<dbReference type="Proteomes" id="UP001139485">
    <property type="component" value="Unassembled WGS sequence"/>
</dbReference>
<feature type="region of interest" description="Disordered" evidence="1">
    <location>
        <begin position="1"/>
        <end position="22"/>
    </location>
</feature>
<evidence type="ECO:0000256" key="1">
    <source>
        <dbReference type="SAM" id="MobiDB-lite"/>
    </source>
</evidence>
<feature type="transmembrane region" description="Helical" evidence="2">
    <location>
        <begin position="155"/>
        <end position="176"/>
    </location>
</feature>
<feature type="transmembrane region" description="Helical" evidence="2">
    <location>
        <begin position="391"/>
        <end position="417"/>
    </location>
</feature>
<feature type="transmembrane region" description="Helical" evidence="2">
    <location>
        <begin position="437"/>
        <end position="454"/>
    </location>
</feature>
<keyword evidence="3" id="KW-0436">Ligase</keyword>
<feature type="compositionally biased region" description="Low complexity" evidence="1">
    <location>
        <begin position="489"/>
        <end position="511"/>
    </location>
</feature>
<name>A0A9X2D646_9ACTN</name>
<dbReference type="EMBL" id="JAMOIL010000007">
    <property type="protein sequence ID" value="MCM0619950.1"/>
    <property type="molecule type" value="Genomic_DNA"/>
</dbReference>
<accession>A0A9X2D646</accession>
<protein>
    <submittedName>
        <fullName evidence="3">O-antigen ligase family protein</fullName>
    </submittedName>
</protein>
<feature type="transmembrane region" description="Helical" evidence="2">
    <location>
        <begin position="124"/>
        <end position="143"/>
    </location>
</feature>
<feature type="transmembrane region" description="Helical" evidence="2">
    <location>
        <begin position="84"/>
        <end position="104"/>
    </location>
</feature>
<evidence type="ECO:0000313" key="4">
    <source>
        <dbReference type="Proteomes" id="UP001139485"/>
    </source>
</evidence>